<feature type="active site" description="Proton donor/acceptor" evidence="7">
    <location>
        <position position="464"/>
    </location>
</feature>
<evidence type="ECO:0000259" key="8">
    <source>
        <dbReference type="PROSITE" id="PS52029"/>
    </source>
</evidence>
<comment type="similarity">
    <text evidence="2">Belongs to the YkuD family.</text>
</comment>
<dbReference type="InterPro" id="IPR002477">
    <property type="entry name" value="Peptidoglycan-bd-like"/>
</dbReference>
<dbReference type="CDD" id="cd16913">
    <property type="entry name" value="YkuD_like"/>
    <property type="match status" value="1"/>
</dbReference>
<dbReference type="InterPro" id="IPR036365">
    <property type="entry name" value="PGBD-like_sf"/>
</dbReference>
<evidence type="ECO:0000256" key="2">
    <source>
        <dbReference type="ARBA" id="ARBA00005992"/>
    </source>
</evidence>
<dbReference type="InterPro" id="IPR052905">
    <property type="entry name" value="LD-transpeptidase_YkuD-like"/>
</dbReference>
<comment type="caution">
    <text evidence="9">The sequence shown here is derived from an EMBL/GenBank/DDBJ whole genome shotgun (WGS) entry which is preliminary data.</text>
</comment>
<keyword evidence="6 7" id="KW-0961">Cell wall biogenesis/degradation</keyword>
<dbReference type="Proteomes" id="UP001157915">
    <property type="component" value="Unassembled WGS sequence"/>
</dbReference>
<dbReference type="InterPro" id="IPR005490">
    <property type="entry name" value="LD_TPept_cat_dom"/>
</dbReference>
<dbReference type="EMBL" id="FXUA01000001">
    <property type="protein sequence ID" value="SMP07103.1"/>
    <property type="molecule type" value="Genomic_DNA"/>
</dbReference>
<evidence type="ECO:0000256" key="5">
    <source>
        <dbReference type="ARBA" id="ARBA00022984"/>
    </source>
</evidence>
<dbReference type="Pfam" id="PF01471">
    <property type="entry name" value="PG_binding_1"/>
    <property type="match status" value="1"/>
</dbReference>
<reference evidence="9 10" key="1">
    <citation type="submission" date="2017-05" db="EMBL/GenBank/DDBJ databases">
        <authorList>
            <person name="Varghese N."/>
            <person name="Submissions S."/>
        </authorList>
    </citation>
    <scope>NUCLEOTIDE SEQUENCE [LARGE SCALE GENOMIC DNA]</scope>
    <source>
        <strain evidence="9 10">DSM 15360</strain>
    </source>
</reference>
<organism evidence="9 10">
    <name type="scientific">Algoriphagus winogradskyi</name>
    <dbReference type="NCBI Taxonomy" id="237017"/>
    <lineage>
        <taxon>Bacteria</taxon>
        <taxon>Pseudomonadati</taxon>
        <taxon>Bacteroidota</taxon>
        <taxon>Cytophagia</taxon>
        <taxon>Cytophagales</taxon>
        <taxon>Cyclobacteriaceae</taxon>
        <taxon>Algoriphagus</taxon>
    </lineage>
</organism>
<dbReference type="Pfam" id="PF03734">
    <property type="entry name" value="YkuD"/>
    <property type="match status" value="1"/>
</dbReference>
<name>A0ABY1NDY8_9BACT</name>
<dbReference type="InterPro" id="IPR038063">
    <property type="entry name" value="Transpep_catalytic_dom"/>
</dbReference>
<evidence type="ECO:0000256" key="6">
    <source>
        <dbReference type="ARBA" id="ARBA00023316"/>
    </source>
</evidence>
<dbReference type="SUPFAM" id="SSF47090">
    <property type="entry name" value="PGBD-like"/>
    <property type="match status" value="1"/>
</dbReference>
<evidence type="ECO:0000256" key="4">
    <source>
        <dbReference type="ARBA" id="ARBA00022960"/>
    </source>
</evidence>
<accession>A0ABY1NDY8</accession>
<dbReference type="Pfam" id="PF20142">
    <property type="entry name" value="Scaffold"/>
    <property type="match status" value="1"/>
</dbReference>
<dbReference type="Gene3D" id="1.10.101.10">
    <property type="entry name" value="PGBD-like superfamily/PGBD"/>
    <property type="match status" value="1"/>
</dbReference>
<keyword evidence="4 7" id="KW-0133">Cell shape</keyword>
<evidence type="ECO:0000256" key="7">
    <source>
        <dbReference type="PROSITE-ProRule" id="PRU01373"/>
    </source>
</evidence>
<proteinExistence type="inferred from homology"/>
<dbReference type="PANTHER" id="PTHR41533:SF2">
    <property type="entry name" value="BLR7131 PROTEIN"/>
    <property type="match status" value="1"/>
</dbReference>
<dbReference type="InterPro" id="IPR045380">
    <property type="entry name" value="LD_TPept_scaffold_dom"/>
</dbReference>
<protein>
    <submittedName>
        <fullName evidence="9">Murein L,D-transpeptidase YcbB/YkuD</fullName>
    </submittedName>
</protein>
<dbReference type="PANTHER" id="PTHR41533">
    <property type="entry name" value="L,D-TRANSPEPTIDASE HI_1667-RELATED"/>
    <property type="match status" value="1"/>
</dbReference>
<comment type="pathway">
    <text evidence="1 7">Cell wall biogenesis; peptidoglycan biosynthesis.</text>
</comment>
<feature type="domain" description="L,D-TPase catalytic" evidence="8">
    <location>
        <begin position="335"/>
        <end position="511"/>
    </location>
</feature>
<sequence length="562" mass="64738">MVESIRTSKLNNLSSYMIKRFILLLLLSTTQGLFCFGQNTDLQDNIRIRLELDQPDVPLNVLQQELYAKGEIYHFYSNRLFNPVWTEKGVLTELAYELRFEINQSKFDGLNPQDYHLDLINQFFFQFESNKKQATPNALDDLADVDLLLSDAFFHLAAHLEVGKVDPKKLAGDWEITTKISKVSYPDLLKAAVEKKQIRQTLETLYPTITVYKKGREVIRGLDEIRKQDTLNWKAVKVSKTIKVGETHGGIPNLRERLAFWKFLEPYVFEDEKQYDSTMFLAVQKFQQRNGLEPDGALGKNTINALNQSPTDLIDKASVNMERLRWLPDTLRGAEMILVNIANYQLDYLSNRDTLFSTRVIVGKKYHESPIFSSAMSYIVFSPYWNLPTSIVRNEVMPAVRKNPNYLSQKNMEVVTFSGKAVDPASVNWSGKSIPYMVRQKPGATNSLGLVKFMFPNEHSVYIHDTPARSLFTREDRALSHGCIRIQDPATFAELLLRNNKAWTSDKINSAMHQNREEIVNLDRKIPVVLLYLTFWADSKGQGHFRQDIYDRDAEVLEALRD</sequence>
<keyword evidence="5 7" id="KW-0573">Peptidoglycan synthesis</keyword>
<dbReference type="SUPFAM" id="SSF141523">
    <property type="entry name" value="L,D-transpeptidase catalytic domain-like"/>
    <property type="match status" value="1"/>
</dbReference>
<evidence type="ECO:0000256" key="3">
    <source>
        <dbReference type="ARBA" id="ARBA00022679"/>
    </source>
</evidence>
<dbReference type="InterPro" id="IPR036366">
    <property type="entry name" value="PGBDSf"/>
</dbReference>
<evidence type="ECO:0000313" key="9">
    <source>
        <dbReference type="EMBL" id="SMP07103.1"/>
    </source>
</evidence>
<evidence type="ECO:0000256" key="1">
    <source>
        <dbReference type="ARBA" id="ARBA00004752"/>
    </source>
</evidence>
<gene>
    <name evidence="9" type="ORF">SAMN06265367_101553</name>
</gene>
<feature type="active site" description="Nucleophile" evidence="7">
    <location>
        <position position="483"/>
    </location>
</feature>
<dbReference type="Gene3D" id="2.40.440.10">
    <property type="entry name" value="L,D-transpeptidase catalytic domain-like"/>
    <property type="match status" value="1"/>
</dbReference>
<keyword evidence="3" id="KW-0808">Transferase</keyword>
<keyword evidence="10" id="KW-1185">Reference proteome</keyword>
<evidence type="ECO:0000313" key="10">
    <source>
        <dbReference type="Proteomes" id="UP001157915"/>
    </source>
</evidence>
<dbReference type="PROSITE" id="PS52029">
    <property type="entry name" value="LD_TPASE"/>
    <property type="match status" value="1"/>
</dbReference>